<dbReference type="PANTHER" id="PTHR10612">
    <property type="entry name" value="APOLIPOPROTEIN D"/>
    <property type="match status" value="1"/>
</dbReference>
<dbReference type="OrthoDB" id="5292902at2"/>
<proteinExistence type="inferred from homology"/>
<dbReference type="RefSeq" id="WP_088563899.1">
    <property type="nucleotide sequence ID" value="NZ_CP020946.1"/>
</dbReference>
<dbReference type="InterPro" id="IPR047202">
    <property type="entry name" value="Lipocalin_Blc-like_dom"/>
</dbReference>
<sequence length="189" mass="21259">MKPLLLCLLLFSSTSFAFAADLPVVDQVDIPRYMGKWHEIASIPQSFQKQCVSNTTAEYELLTDTNEVKVLNSCQTASGDRSQSEGRGKVVDPTTNAKLKVTFVKIGDRWIYIFGGKYWIIRLDENYQFAVVGHPSRDYGWILSRTPDLPAATLKDLTIFLQDKGYDPCKFLTTPQDGGLTEQKPLCQL</sequence>
<dbReference type="Gene3D" id="2.40.128.20">
    <property type="match status" value="1"/>
</dbReference>
<dbReference type="InterPro" id="IPR022271">
    <property type="entry name" value="Lipocalin_ApoD"/>
</dbReference>
<comment type="similarity">
    <text evidence="1 2">Belongs to the calycin superfamily. Lipocalin family.</text>
</comment>
<name>A0A1Z3N459_BDEBC</name>
<protein>
    <recommendedName>
        <fullName evidence="3">Lipocalin/cytosolic fatty-acid binding domain-containing protein</fullName>
    </recommendedName>
</protein>
<dbReference type="InterPro" id="IPR000566">
    <property type="entry name" value="Lipocln_cytosolic_FA-bd_dom"/>
</dbReference>
<dbReference type="EMBL" id="CP020946">
    <property type="protein sequence ID" value="ASD62249.1"/>
    <property type="molecule type" value="Genomic_DNA"/>
</dbReference>
<evidence type="ECO:0000313" key="4">
    <source>
        <dbReference type="EMBL" id="ASD62249.1"/>
    </source>
</evidence>
<dbReference type="Proteomes" id="UP000197003">
    <property type="component" value="Chromosome"/>
</dbReference>
<dbReference type="Pfam" id="PF08212">
    <property type="entry name" value="Lipocalin_2"/>
    <property type="match status" value="1"/>
</dbReference>
<reference evidence="4 5" key="1">
    <citation type="submission" date="2017-04" db="EMBL/GenBank/DDBJ databases">
        <title>Whole genome sequence of Bdellovibrio bacteriovorus strain SSB218315.</title>
        <authorList>
            <person name="Oyedara O."/>
            <person name="Rodriguez-Perez M.A."/>
        </authorList>
    </citation>
    <scope>NUCLEOTIDE SEQUENCE [LARGE SCALE GENOMIC DNA]</scope>
    <source>
        <strain evidence="4 5">SSB218315</strain>
    </source>
</reference>
<gene>
    <name evidence="4" type="ORF">B9G79_01050</name>
</gene>
<accession>A0A1Z3N459</accession>
<evidence type="ECO:0000313" key="5">
    <source>
        <dbReference type="Proteomes" id="UP000197003"/>
    </source>
</evidence>
<dbReference type="PANTHER" id="PTHR10612:SF34">
    <property type="entry name" value="APOLIPOPROTEIN D"/>
    <property type="match status" value="1"/>
</dbReference>
<feature type="domain" description="Lipocalin/cytosolic fatty-acid binding" evidence="3">
    <location>
        <begin position="28"/>
        <end position="176"/>
    </location>
</feature>
<feature type="chain" id="PRO_5013434115" description="Lipocalin/cytosolic fatty-acid binding domain-containing protein" evidence="2">
    <location>
        <begin position="20"/>
        <end position="189"/>
    </location>
</feature>
<dbReference type="PIRSF" id="PIRSF036893">
    <property type="entry name" value="Lipocalin_ApoD"/>
    <property type="match status" value="1"/>
</dbReference>
<dbReference type="AlphaFoldDB" id="A0A1Z3N459"/>
<keyword evidence="2" id="KW-0732">Signal</keyword>
<evidence type="ECO:0000256" key="1">
    <source>
        <dbReference type="ARBA" id="ARBA00006889"/>
    </source>
</evidence>
<dbReference type="SUPFAM" id="SSF50814">
    <property type="entry name" value="Lipocalins"/>
    <property type="match status" value="1"/>
</dbReference>
<organism evidence="4 5">
    <name type="scientific">Bdellovibrio bacteriovorus</name>
    <dbReference type="NCBI Taxonomy" id="959"/>
    <lineage>
        <taxon>Bacteria</taxon>
        <taxon>Pseudomonadati</taxon>
        <taxon>Bdellovibrionota</taxon>
        <taxon>Bdellovibrionia</taxon>
        <taxon>Bdellovibrionales</taxon>
        <taxon>Pseudobdellovibrionaceae</taxon>
        <taxon>Bdellovibrio</taxon>
    </lineage>
</organism>
<dbReference type="CDD" id="cd19438">
    <property type="entry name" value="lipocalin_Blc-like"/>
    <property type="match status" value="1"/>
</dbReference>
<evidence type="ECO:0000256" key="2">
    <source>
        <dbReference type="PIRNR" id="PIRNR036893"/>
    </source>
</evidence>
<dbReference type="GO" id="GO:0006950">
    <property type="term" value="P:response to stress"/>
    <property type="evidence" value="ECO:0007669"/>
    <property type="project" value="UniProtKB-ARBA"/>
</dbReference>
<evidence type="ECO:0000259" key="3">
    <source>
        <dbReference type="Pfam" id="PF08212"/>
    </source>
</evidence>
<dbReference type="InterPro" id="IPR012674">
    <property type="entry name" value="Calycin"/>
</dbReference>
<feature type="signal peptide" evidence="2">
    <location>
        <begin position="1"/>
        <end position="19"/>
    </location>
</feature>